<feature type="region of interest" description="Disordered" evidence="5">
    <location>
        <begin position="114"/>
        <end position="311"/>
    </location>
</feature>
<evidence type="ECO:0000259" key="6">
    <source>
        <dbReference type="PROSITE" id="PS50865"/>
    </source>
</evidence>
<feature type="compositionally biased region" description="Polar residues" evidence="5">
    <location>
        <begin position="240"/>
        <end position="250"/>
    </location>
</feature>
<gene>
    <name evidence="7" type="ORF">MELIAE_LOCUS13333</name>
</gene>
<dbReference type="Pfam" id="PF01753">
    <property type="entry name" value="zf-MYND"/>
    <property type="match status" value="1"/>
</dbReference>
<evidence type="ECO:0000256" key="4">
    <source>
        <dbReference type="PROSITE-ProRule" id="PRU00134"/>
    </source>
</evidence>
<accession>A0A9P0FR79</accession>
<dbReference type="GO" id="GO:0008270">
    <property type="term" value="F:zinc ion binding"/>
    <property type="evidence" value="ECO:0007669"/>
    <property type="project" value="UniProtKB-KW"/>
</dbReference>
<dbReference type="InterPro" id="IPR002893">
    <property type="entry name" value="Znf_MYND"/>
</dbReference>
<evidence type="ECO:0000256" key="1">
    <source>
        <dbReference type="ARBA" id="ARBA00022723"/>
    </source>
</evidence>
<dbReference type="SUPFAM" id="SSF144232">
    <property type="entry name" value="HIT/MYND zinc finger-like"/>
    <property type="match status" value="1"/>
</dbReference>
<feature type="compositionally biased region" description="Basic and acidic residues" evidence="5">
    <location>
        <begin position="519"/>
        <end position="547"/>
    </location>
</feature>
<feature type="compositionally biased region" description="Polar residues" evidence="5">
    <location>
        <begin position="1555"/>
        <end position="1567"/>
    </location>
</feature>
<feature type="region of interest" description="Disordered" evidence="5">
    <location>
        <begin position="1767"/>
        <end position="1788"/>
    </location>
</feature>
<feature type="compositionally biased region" description="Pro residues" evidence="5">
    <location>
        <begin position="147"/>
        <end position="161"/>
    </location>
</feature>
<dbReference type="OrthoDB" id="6784770at2759"/>
<dbReference type="EMBL" id="OV121140">
    <property type="protein sequence ID" value="CAH0564886.1"/>
    <property type="molecule type" value="Genomic_DNA"/>
</dbReference>
<feature type="compositionally biased region" description="Polar residues" evidence="5">
    <location>
        <begin position="124"/>
        <end position="139"/>
    </location>
</feature>
<evidence type="ECO:0000313" key="7">
    <source>
        <dbReference type="EMBL" id="CAH0564886.1"/>
    </source>
</evidence>
<evidence type="ECO:0000256" key="5">
    <source>
        <dbReference type="SAM" id="MobiDB-lite"/>
    </source>
</evidence>
<feature type="region of interest" description="Disordered" evidence="5">
    <location>
        <begin position="1699"/>
        <end position="1724"/>
    </location>
</feature>
<feature type="compositionally biased region" description="Basic and acidic residues" evidence="5">
    <location>
        <begin position="294"/>
        <end position="305"/>
    </location>
</feature>
<sequence>MGSGRGRIPFWNGANRHPQFSNSISPFMQDYNLSESGQNLYTNRQPFQHVPHIPGNEVTMCSDTGNNGQWQNHNHPFQNDLRNQLSNSNNNNNYYGNMHRKRHHLDDVYFPNYCDDDDDDDSNQMHQQPYHNQNQSYGNSWFRPRYHPPWQPRPYRPPQPRFPYNNVNNNNFRNYNNAINTKEAVRQSNVKKTPIEKVQKPDEKPQSIKPVENKAKILEKSAQKTDGNKAESDNPELKSAETNAEVQTAASKPKEVKPVESEPQKSEQKPSDKPKITTEILKLIPVEAEENQTTEEKCHEPKSINDKQYVNQVDDQKKNEIVLKEVAIVLSRDLADANIVAYSEETKVEEKKEDLEEDELSDQDTLILSDEMSDAESPIRNVRVHRRIYDSDEETLFGGIDTAETYLTDINSKRKYNNNDESPTKKIKTEETNMYDKIKMKPRVNNNDDDLLNLLIEHQTEQMRPSHKIRKNCKPEESIKRIIEELRKALSSSSSSSIKKDHQIHSSSSIYKCNKRRASHDSQKNKNKSKEKDLKHTNDKNNSDKPKKDKKKLKTSKKLQLKRRSFELFGSPDEEFKKLDDSRKKAAKVALQIKAKSKIASQNVENAVEKPDKEFKKLDDSRKKAAKVALQSEDKTKIGSPNWENAVERFTKTDESQKKAAKGSIQIKDKTKLASPSCENALERFTKESKLKKTDEKLNKVDDRQKKASKETLQIVAKTKIASQNCENAVEHFTKELQLEKPDDSRKKAAQVALQTEADTKIASQNCVNAVGWFTKESKVKKTDEKLKKVDDIQKKPSKVDLQIEAKPKIGLQNCENAVEHYTKELQLEKPDDIRKKAAQTEAETKIASQNCENAARRFTKELLVEKTDDELKKVDDSRKKAAQVAVKIKSKTKIASQDCENAPELQVDKPGDSRKNGANVDFEFENKAKIALQYCENAADRVTKQLHVEKSVDSGKKGAQVASQIEAKTKIASQYYENAVELQVEKPEDDIQNKAAEVALQIKAKTKKASQYFDIMVERFTKDLQVEKPVYETASPHLEPVCMNGHEIVPPLDIYRTLTKTQVVNVNVKKDAKVEIDIIDLTEEDDKSAVAKTSCNRSESPLPSTTLGEGLTLYRSPETINTSLECQATEASIIPTSLINTLLEIAGNVEPCTQASVSITPIENTSVESARIPPVKVVSDLTITPIPDKLSSLVNDLQLLPNDTQSKPTTMLQSLLAQKTPKQQNKPVLFSNIPSPSRVSSIPDGPPLLAPIPPNELEKPDVEREIATTFAPLLSFLNGPNVSRDLLENVSYNIHMASLLHEDWPMDFDFQKVVSEVRLIFVNKYKRNDCVVMDVLDKFFNVVKSMPESVPRTPWINKFRYLVVSSKNYVVKRTLQLINASSSMTNEQRYTLQHQIKAYNHLVQITNQAKSTHDSIKHLQTLTNTMTPQTFNRSSLNGQQILMRSPQQLYGGQVLSGNVNQQGQMLQLNGQQFNSPNQQSGQLINQNQLAVQQVFQNPVQMQQLMQTNQNQHRIQVVGNTVHHYGLQQTQQMLMSDQSIRSPNGANQHILRSPHPNQSPNFVQSSKSPRDQTRRRKSAEKTPRRRVSTDNCNLRQTALLQSISQQNMPRPNIAAISTTNNTPVYIHNSTPHPYNRLAGPPEAPPLRATISLSPPCKAKSPVYAPIIRVPNQFESSDVEDTSPTCDNFRIRLPYSRPYNEIQHKSMPSLDEGTGSDKEPAPEAEVKEELMPIKVEDFGAGTVFDVDKDWLDDLVFPALDIIKLDEDEEEEITGRNANSSPADSGCDSPHQGELLDIQDRICLCGESAQFLCTNCMLVMYCSVKCQLNHWSVHRTICQSRAKTG</sequence>
<feature type="region of interest" description="Disordered" evidence="5">
    <location>
        <begin position="1091"/>
        <end position="1110"/>
    </location>
</feature>
<evidence type="ECO:0000313" key="8">
    <source>
        <dbReference type="Proteomes" id="UP001154078"/>
    </source>
</evidence>
<feature type="compositionally biased region" description="Basic and acidic residues" evidence="5">
    <location>
        <begin position="193"/>
        <end position="239"/>
    </location>
</feature>
<feature type="domain" description="MYND-type" evidence="6">
    <location>
        <begin position="1803"/>
        <end position="1836"/>
    </location>
</feature>
<feature type="region of interest" description="Disordered" evidence="5">
    <location>
        <begin position="490"/>
        <end position="564"/>
    </location>
</feature>
<feature type="compositionally biased region" description="Low complexity" evidence="5">
    <location>
        <begin position="78"/>
        <end position="97"/>
    </location>
</feature>
<name>A0A9P0FR79_BRAAE</name>
<protein>
    <recommendedName>
        <fullName evidence="6">MYND-type domain-containing protein</fullName>
    </recommendedName>
</protein>
<feature type="region of interest" description="Disordered" evidence="5">
    <location>
        <begin position="69"/>
        <end position="98"/>
    </location>
</feature>
<feature type="compositionally biased region" description="Basic and acidic residues" evidence="5">
    <location>
        <begin position="345"/>
        <end position="354"/>
    </location>
</feature>
<keyword evidence="3" id="KW-0862">Zinc</keyword>
<keyword evidence="2 4" id="KW-0863">Zinc-finger</keyword>
<feature type="compositionally biased region" description="Basic and acidic residues" evidence="5">
    <location>
        <begin position="252"/>
        <end position="276"/>
    </location>
</feature>
<evidence type="ECO:0000256" key="3">
    <source>
        <dbReference type="ARBA" id="ARBA00022833"/>
    </source>
</evidence>
<feature type="compositionally biased region" description="Basic residues" evidence="5">
    <location>
        <begin position="548"/>
        <end position="563"/>
    </location>
</feature>
<dbReference type="PROSITE" id="PS50865">
    <property type="entry name" value="ZF_MYND_2"/>
    <property type="match status" value="1"/>
</dbReference>
<feature type="region of interest" description="Disordered" evidence="5">
    <location>
        <begin position="345"/>
        <end position="373"/>
    </location>
</feature>
<reference evidence="7" key="1">
    <citation type="submission" date="2021-12" db="EMBL/GenBank/DDBJ databases">
        <authorList>
            <person name="King R."/>
        </authorList>
    </citation>
    <scope>NUCLEOTIDE SEQUENCE</scope>
</reference>
<keyword evidence="8" id="KW-1185">Reference proteome</keyword>
<feature type="compositionally biased region" description="Polar residues" evidence="5">
    <location>
        <begin position="1092"/>
        <end position="1108"/>
    </location>
</feature>
<organism evidence="7 8">
    <name type="scientific">Brassicogethes aeneus</name>
    <name type="common">Rape pollen beetle</name>
    <name type="synonym">Meligethes aeneus</name>
    <dbReference type="NCBI Taxonomy" id="1431903"/>
    <lineage>
        <taxon>Eukaryota</taxon>
        <taxon>Metazoa</taxon>
        <taxon>Ecdysozoa</taxon>
        <taxon>Arthropoda</taxon>
        <taxon>Hexapoda</taxon>
        <taxon>Insecta</taxon>
        <taxon>Pterygota</taxon>
        <taxon>Neoptera</taxon>
        <taxon>Endopterygota</taxon>
        <taxon>Coleoptera</taxon>
        <taxon>Polyphaga</taxon>
        <taxon>Cucujiformia</taxon>
        <taxon>Nitidulidae</taxon>
        <taxon>Meligethinae</taxon>
        <taxon>Brassicogethes</taxon>
    </lineage>
</organism>
<proteinExistence type="predicted"/>
<dbReference type="Proteomes" id="UP001154078">
    <property type="component" value="Chromosome 9"/>
</dbReference>
<keyword evidence="1" id="KW-0479">Metal-binding</keyword>
<feature type="region of interest" description="Disordered" evidence="5">
    <location>
        <begin position="1540"/>
        <end position="1592"/>
    </location>
</feature>
<feature type="compositionally biased region" description="Low complexity" evidence="5">
    <location>
        <begin position="162"/>
        <end position="180"/>
    </location>
</feature>
<dbReference type="Gene3D" id="6.10.140.2220">
    <property type="match status" value="1"/>
</dbReference>
<feature type="compositionally biased region" description="Basic and acidic residues" evidence="5">
    <location>
        <begin position="1714"/>
        <end position="1724"/>
    </location>
</feature>
<evidence type="ECO:0000256" key="2">
    <source>
        <dbReference type="ARBA" id="ARBA00022771"/>
    </source>
</evidence>
<feature type="compositionally biased region" description="Basic residues" evidence="5">
    <location>
        <begin position="1573"/>
        <end position="1586"/>
    </location>
</feature>